<dbReference type="InterPro" id="IPR014284">
    <property type="entry name" value="RNA_pol_sigma-70_dom"/>
</dbReference>
<dbReference type="RefSeq" id="WP_171471225.1">
    <property type="nucleotide sequence ID" value="NZ_CP053452.2"/>
</dbReference>
<dbReference type="Pfam" id="PF08281">
    <property type="entry name" value="Sigma70_r4_2"/>
    <property type="match status" value="1"/>
</dbReference>
<organism evidence="7 8">
    <name type="scientific">Frigoriglobus tundricola</name>
    <dbReference type="NCBI Taxonomy" id="2774151"/>
    <lineage>
        <taxon>Bacteria</taxon>
        <taxon>Pseudomonadati</taxon>
        <taxon>Planctomycetota</taxon>
        <taxon>Planctomycetia</taxon>
        <taxon>Gemmatales</taxon>
        <taxon>Gemmataceae</taxon>
        <taxon>Frigoriglobus</taxon>
    </lineage>
</organism>
<dbReference type="InterPro" id="IPR013249">
    <property type="entry name" value="RNA_pol_sigma70_r4_t2"/>
</dbReference>
<evidence type="ECO:0000259" key="6">
    <source>
        <dbReference type="Pfam" id="PF08281"/>
    </source>
</evidence>
<reference evidence="8" key="1">
    <citation type="submission" date="2020-05" db="EMBL/GenBank/DDBJ databases">
        <title>Frigoriglobus tundricola gen. nov., sp. nov., a psychrotolerant cellulolytic planctomycete of the family Gemmataceae with two divergent copies of 16S rRNA gene.</title>
        <authorList>
            <person name="Kulichevskaya I.S."/>
            <person name="Ivanova A.A."/>
            <person name="Naumoff D.G."/>
            <person name="Beletsky A.V."/>
            <person name="Rijpstra W.I.C."/>
            <person name="Sinninghe Damste J.S."/>
            <person name="Mardanov A.V."/>
            <person name="Ravin N.V."/>
            <person name="Dedysh S.N."/>
        </authorList>
    </citation>
    <scope>NUCLEOTIDE SEQUENCE [LARGE SCALE GENOMIC DNA]</scope>
    <source>
        <strain evidence="8">PL17</strain>
    </source>
</reference>
<keyword evidence="8" id="KW-1185">Reference proteome</keyword>
<dbReference type="GO" id="GO:0003677">
    <property type="term" value="F:DNA binding"/>
    <property type="evidence" value="ECO:0007669"/>
    <property type="project" value="InterPro"/>
</dbReference>
<dbReference type="InterPro" id="IPR013324">
    <property type="entry name" value="RNA_pol_sigma_r3/r4-like"/>
</dbReference>
<dbReference type="InterPro" id="IPR007627">
    <property type="entry name" value="RNA_pol_sigma70_r2"/>
</dbReference>
<dbReference type="GO" id="GO:0016987">
    <property type="term" value="F:sigma factor activity"/>
    <property type="evidence" value="ECO:0007669"/>
    <property type="project" value="UniProtKB-KW"/>
</dbReference>
<evidence type="ECO:0000256" key="3">
    <source>
        <dbReference type="ARBA" id="ARBA00023082"/>
    </source>
</evidence>
<name>A0A6M5YQ68_9BACT</name>
<comment type="similarity">
    <text evidence="1">Belongs to the sigma-70 factor family. ECF subfamily.</text>
</comment>
<evidence type="ECO:0000259" key="5">
    <source>
        <dbReference type="Pfam" id="PF04542"/>
    </source>
</evidence>
<dbReference type="InterPro" id="IPR039425">
    <property type="entry name" value="RNA_pol_sigma-70-like"/>
</dbReference>
<keyword evidence="2" id="KW-0805">Transcription regulation</keyword>
<dbReference type="Pfam" id="PF04542">
    <property type="entry name" value="Sigma70_r2"/>
    <property type="match status" value="1"/>
</dbReference>
<sequence length="224" mass="24205">MRSRPISEILIRTAVRAAAERTDADLLGRFVCDRDAVAFEALVRRHGPMVPSVCRRALGATPDADDAFQTVWLVLVRKARSIVPRAKVGNWLYGVAARTAAHTRARNARRHAAQRPLFDASDARLPDPDARDAAAAVDAELMRLPERYRVVIVLCELESRSLRHVAEQLGLPPGTVASRLSRGRALLAARLRARGFAALSGALAAAPVSARLVSGTVSMLHIGS</sequence>
<evidence type="ECO:0000313" key="7">
    <source>
        <dbReference type="EMBL" id="QJW95443.1"/>
    </source>
</evidence>
<dbReference type="NCBIfam" id="TIGR02937">
    <property type="entry name" value="sigma70-ECF"/>
    <property type="match status" value="1"/>
</dbReference>
<dbReference type="EMBL" id="CP053452">
    <property type="protein sequence ID" value="QJW95443.1"/>
    <property type="molecule type" value="Genomic_DNA"/>
</dbReference>
<keyword evidence="4" id="KW-0804">Transcription</keyword>
<proteinExistence type="inferred from homology"/>
<dbReference type="InterPro" id="IPR013325">
    <property type="entry name" value="RNA_pol_sigma_r2"/>
</dbReference>
<dbReference type="Gene3D" id="1.10.10.10">
    <property type="entry name" value="Winged helix-like DNA-binding domain superfamily/Winged helix DNA-binding domain"/>
    <property type="match status" value="1"/>
</dbReference>
<evidence type="ECO:0000256" key="2">
    <source>
        <dbReference type="ARBA" id="ARBA00023015"/>
    </source>
</evidence>
<dbReference type="InterPro" id="IPR036388">
    <property type="entry name" value="WH-like_DNA-bd_sf"/>
</dbReference>
<protein>
    <recommendedName>
        <fullName evidence="9">RNA polymerase sigma factor RpoE</fullName>
    </recommendedName>
</protein>
<evidence type="ECO:0000256" key="4">
    <source>
        <dbReference type="ARBA" id="ARBA00023163"/>
    </source>
</evidence>
<dbReference type="KEGG" id="ftj:FTUN_2992"/>
<accession>A0A6M5YQ68</accession>
<feature type="domain" description="RNA polymerase sigma factor 70 region 4 type 2" evidence="6">
    <location>
        <begin position="136"/>
        <end position="187"/>
    </location>
</feature>
<dbReference type="Proteomes" id="UP000503447">
    <property type="component" value="Chromosome"/>
</dbReference>
<evidence type="ECO:0000313" key="8">
    <source>
        <dbReference type="Proteomes" id="UP000503447"/>
    </source>
</evidence>
<dbReference type="PANTHER" id="PTHR43133">
    <property type="entry name" value="RNA POLYMERASE ECF-TYPE SIGMA FACTO"/>
    <property type="match status" value="1"/>
</dbReference>
<dbReference type="Gene3D" id="1.10.1740.10">
    <property type="match status" value="1"/>
</dbReference>
<evidence type="ECO:0008006" key="9">
    <source>
        <dbReference type="Google" id="ProtNLM"/>
    </source>
</evidence>
<gene>
    <name evidence="7" type="ORF">FTUN_2992</name>
</gene>
<dbReference type="GO" id="GO:0006352">
    <property type="term" value="P:DNA-templated transcription initiation"/>
    <property type="evidence" value="ECO:0007669"/>
    <property type="project" value="InterPro"/>
</dbReference>
<feature type="domain" description="RNA polymerase sigma-70 region 2" evidence="5">
    <location>
        <begin position="42"/>
        <end position="109"/>
    </location>
</feature>
<dbReference type="SUPFAM" id="SSF88946">
    <property type="entry name" value="Sigma2 domain of RNA polymerase sigma factors"/>
    <property type="match status" value="1"/>
</dbReference>
<dbReference type="SUPFAM" id="SSF88659">
    <property type="entry name" value="Sigma3 and sigma4 domains of RNA polymerase sigma factors"/>
    <property type="match status" value="1"/>
</dbReference>
<dbReference type="AlphaFoldDB" id="A0A6M5YQ68"/>
<keyword evidence="3" id="KW-0731">Sigma factor</keyword>
<dbReference type="PANTHER" id="PTHR43133:SF51">
    <property type="entry name" value="RNA POLYMERASE SIGMA FACTOR"/>
    <property type="match status" value="1"/>
</dbReference>
<evidence type="ECO:0000256" key="1">
    <source>
        <dbReference type="ARBA" id="ARBA00010641"/>
    </source>
</evidence>